<evidence type="ECO:0000256" key="3">
    <source>
        <dbReference type="ARBA" id="ARBA00014522"/>
    </source>
</evidence>
<dbReference type="HOGENOM" id="CLU_208205_2_1_2"/>
<dbReference type="AlphaFoldDB" id="I3TD98"/>
<dbReference type="InParanoid" id="I3TD98"/>
<keyword evidence="17" id="KW-1185">Reference proteome</keyword>
<keyword evidence="7 14" id="KW-0653">Protein transport</keyword>
<evidence type="ECO:0000256" key="7">
    <source>
        <dbReference type="ARBA" id="ARBA00022927"/>
    </source>
</evidence>
<dbReference type="KEGG" id="thg:TCELL_0311"/>
<evidence type="ECO:0000313" key="17">
    <source>
        <dbReference type="Proteomes" id="UP000005270"/>
    </source>
</evidence>
<evidence type="ECO:0000256" key="8">
    <source>
        <dbReference type="ARBA" id="ARBA00022989"/>
    </source>
</evidence>
<keyword evidence="4 14" id="KW-0813">Transport</keyword>
<protein>
    <recommendedName>
        <fullName evidence="3 14">Preprotein translocase subunit SecG</fullName>
    </recommendedName>
    <alternativeName>
        <fullName evidence="13 14">Protein transport protein Sec61 subunit beta homolog</fullName>
    </alternativeName>
</protein>
<keyword evidence="5 14" id="KW-1003">Cell membrane</keyword>
<evidence type="ECO:0000256" key="9">
    <source>
        <dbReference type="ARBA" id="ARBA00023010"/>
    </source>
</evidence>
<proteinExistence type="inferred from homology"/>
<evidence type="ECO:0000256" key="15">
    <source>
        <dbReference type="SAM" id="Phobius"/>
    </source>
</evidence>
<comment type="similarity">
    <text evidence="2 14">Belongs to the SEC61-beta family.</text>
</comment>
<gene>
    <name evidence="14" type="primary">secG</name>
    <name evidence="16" type="ordered locus">TCELL_0311</name>
</gene>
<evidence type="ECO:0000256" key="4">
    <source>
        <dbReference type="ARBA" id="ARBA00022448"/>
    </source>
</evidence>
<comment type="function">
    <text evidence="11 14">Involved in protein export. The function of the beta subunit is unknown, but it may be involved in stabilization of the trimeric complex.</text>
</comment>
<dbReference type="InterPro" id="IPR023531">
    <property type="entry name" value="Preprot_translocase_SecG"/>
</dbReference>
<evidence type="ECO:0000256" key="14">
    <source>
        <dbReference type="HAMAP-Rule" id="MF_00751"/>
    </source>
</evidence>
<dbReference type="Pfam" id="PF03911">
    <property type="entry name" value="Sec61_beta"/>
    <property type="match status" value="1"/>
</dbReference>
<name>I3TD98_THEC1</name>
<feature type="topological domain" description="Cytoplasmic" evidence="14">
    <location>
        <begin position="1"/>
        <end position="37"/>
    </location>
</feature>
<evidence type="ECO:0000256" key="12">
    <source>
        <dbReference type="ARBA" id="ARBA00025929"/>
    </source>
</evidence>
<evidence type="ECO:0000256" key="6">
    <source>
        <dbReference type="ARBA" id="ARBA00022692"/>
    </source>
</evidence>
<evidence type="ECO:0000256" key="11">
    <source>
        <dbReference type="ARBA" id="ARBA00025485"/>
    </source>
</evidence>
<dbReference type="GO" id="GO:0015031">
    <property type="term" value="P:protein transport"/>
    <property type="evidence" value="ECO:0007669"/>
    <property type="project" value="UniProtKB-UniRule"/>
</dbReference>
<keyword evidence="9 14" id="KW-0811">Translocation</keyword>
<sequence length="62" mass="6889">MEGVSRARKRRREVAAPLTAAGLVRFYEESDVGIKVKPHLLIILALAVSIAVIVLQKVYPLY</sequence>
<keyword evidence="8 14" id="KW-1133">Transmembrane helix</keyword>
<dbReference type="InterPro" id="IPR016482">
    <property type="entry name" value="SecG/Sec61-beta/Sbh"/>
</dbReference>
<dbReference type="HAMAP" id="MF_00751">
    <property type="entry name" value="SecG"/>
    <property type="match status" value="1"/>
</dbReference>
<dbReference type="Proteomes" id="UP000005270">
    <property type="component" value="Chromosome"/>
</dbReference>
<evidence type="ECO:0000256" key="13">
    <source>
        <dbReference type="ARBA" id="ARBA00031868"/>
    </source>
</evidence>
<dbReference type="eggNOG" id="arCOG02957">
    <property type="taxonomic scope" value="Archaea"/>
</dbReference>
<dbReference type="GO" id="GO:0005886">
    <property type="term" value="C:plasma membrane"/>
    <property type="evidence" value="ECO:0007669"/>
    <property type="project" value="UniProtKB-SubCell"/>
</dbReference>
<keyword evidence="6 14" id="KW-0812">Transmembrane</keyword>
<organism evidence="16 17">
    <name type="scientific">Thermogladius calderae (strain DSM 22663 / VKM B-2946 / 1633)</name>
    <dbReference type="NCBI Taxonomy" id="1184251"/>
    <lineage>
        <taxon>Archaea</taxon>
        <taxon>Thermoproteota</taxon>
        <taxon>Thermoprotei</taxon>
        <taxon>Desulfurococcales</taxon>
        <taxon>Desulfurococcaceae</taxon>
        <taxon>Thermogladius</taxon>
    </lineage>
</organism>
<comment type="subunit">
    <text evidence="12 14">Component of the protein translocase complex. Heterotrimer consisting of alpha (SecY), beta (SecG) and gamma (SecE) subunits. Can form oligomers of the heterotrimer.</text>
</comment>
<comment type="subcellular location">
    <subcellularLocation>
        <location evidence="1 14">Cell membrane</location>
        <topology evidence="1 14">Single-pass membrane protein</topology>
    </subcellularLocation>
</comment>
<evidence type="ECO:0000313" key="16">
    <source>
        <dbReference type="EMBL" id="AFK50736.1"/>
    </source>
</evidence>
<evidence type="ECO:0000256" key="1">
    <source>
        <dbReference type="ARBA" id="ARBA00004162"/>
    </source>
</evidence>
<evidence type="ECO:0000256" key="2">
    <source>
        <dbReference type="ARBA" id="ARBA00006103"/>
    </source>
</evidence>
<accession>I3TD98</accession>
<evidence type="ECO:0000256" key="5">
    <source>
        <dbReference type="ARBA" id="ARBA00022475"/>
    </source>
</evidence>
<keyword evidence="10 14" id="KW-0472">Membrane</keyword>
<evidence type="ECO:0000256" key="10">
    <source>
        <dbReference type="ARBA" id="ARBA00023136"/>
    </source>
</evidence>
<dbReference type="EMBL" id="CP003531">
    <property type="protein sequence ID" value="AFK50736.1"/>
    <property type="molecule type" value="Genomic_DNA"/>
</dbReference>
<feature type="transmembrane region" description="Helical" evidence="15">
    <location>
        <begin position="40"/>
        <end position="59"/>
    </location>
</feature>
<dbReference type="STRING" id="1184251.TCELL_0311"/>
<reference evidence="16 17" key="1">
    <citation type="journal article" date="2012" name="J. Bacteriol.">
        <title>Complete genome sequence of the hyperthermophilic cellulolytic Crenarchaeon 'Thermogladius cellulolyticus' 1633.</title>
        <authorList>
            <person name="Mardanov A.V."/>
            <person name="Kochetkova T.V."/>
            <person name="Beletsky A.V."/>
            <person name="Bonch-Osmolovskaya E.A."/>
            <person name="Ravin N.V."/>
            <person name="Skryabin K.G."/>
        </authorList>
    </citation>
    <scope>NUCLEOTIDE SEQUENCE [LARGE SCALE GENOMIC DNA]</scope>
    <source>
        <strain evidence="17">DSM 22663 / VKM B-2946 / 1633</strain>
    </source>
</reference>